<dbReference type="NCBIfam" id="NF000940">
    <property type="entry name" value="PRK00094.1-2"/>
    <property type="match status" value="1"/>
</dbReference>
<dbReference type="InterPro" id="IPR011128">
    <property type="entry name" value="G3P_DH_NAD-dep_N"/>
</dbReference>
<feature type="binding site" evidence="7">
    <location>
        <position position="260"/>
    </location>
    <ligand>
        <name>sn-glycerol 3-phosphate</name>
        <dbReference type="ChEBI" id="CHEBI:57597"/>
    </ligand>
</feature>
<feature type="binding site" evidence="7">
    <location>
        <position position="20"/>
    </location>
    <ligand>
        <name>NADPH</name>
        <dbReference type="ChEBI" id="CHEBI:57783"/>
    </ligand>
</feature>
<keyword evidence="7" id="KW-0521">NADP</keyword>
<proteinExistence type="inferred from homology"/>
<dbReference type="RefSeq" id="WP_345196164.1">
    <property type="nucleotide sequence ID" value="NZ_BAABFL010000358.1"/>
</dbReference>
<keyword evidence="3 7" id="KW-0560">Oxidoreductase</keyword>
<feature type="binding site" evidence="7">
    <location>
        <position position="21"/>
    </location>
    <ligand>
        <name>NADPH</name>
        <dbReference type="ChEBI" id="CHEBI:57783"/>
    </ligand>
</feature>
<dbReference type="SUPFAM" id="SSF51735">
    <property type="entry name" value="NAD(P)-binding Rossmann-fold domains"/>
    <property type="match status" value="1"/>
</dbReference>
<evidence type="ECO:0000313" key="13">
    <source>
        <dbReference type="Proteomes" id="UP001500604"/>
    </source>
</evidence>
<dbReference type="PRINTS" id="PR00077">
    <property type="entry name" value="GPDHDRGNASE"/>
</dbReference>
<reference evidence="13" key="1">
    <citation type="journal article" date="2019" name="Int. J. Syst. Evol. Microbiol.">
        <title>The Global Catalogue of Microorganisms (GCM) 10K type strain sequencing project: providing services to taxonomists for standard genome sequencing and annotation.</title>
        <authorList>
            <consortium name="The Broad Institute Genomics Platform"/>
            <consortium name="The Broad Institute Genome Sequencing Center for Infectious Disease"/>
            <person name="Wu L."/>
            <person name="Ma J."/>
        </authorList>
    </citation>
    <scope>NUCLEOTIDE SEQUENCE [LARGE SCALE GENOMIC DNA]</scope>
    <source>
        <strain evidence="13">JCM 17805</strain>
    </source>
</reference>
<name>A0ABP8V1F9_9GAMM</name>
<keyword evidence="7" id="KW-0963">Cytoplasm</keyword>
<feature type="active site" description="Proton acceptor" evidence="7">
    <location>
        <position position="197"/>
    </location>
</feature>
<dbReference type="InterPro" id="IPR013328">
    <property type="entry name" value="6PGD_dom2"/>
</dbReference>
<feature type="domain" description="Glycerol-3-phosphate dehydrogenase NAD-dependent C-terminal" evidence="11">
    <location>
        <begin position="186"/>
        <end position="325"/>
    </location>
</feature>
<comment type="caution">
    <text evidence="7">Lacks conserved residue(s) required for the propagation of feature annotation.</text>
</comment>
<dbReference type="PANTHER" id="PTHR11728">
    <property type="entry name" value="GLYCEROL-3-PHOSPHATE DEHYDROGENASE"/>
    <property type="match status" value="1"/>
</dbReference>
<feature type="binding site" evidence="7">
    <location>
        <position position="114"/>
    </location>
    <ligand>
        <name>NADPH</name>
        <dbReference type="ChEBI" id="CHEBI:57783"/>
    </ligand>
</feature>
<protein>
    <recommendedName>
        <fullName evidence="7">Glycerol-3-phosphate dehydrogenase [NAD(P)+]</fullName>
        <ecNumber evidence="7">1.1.1.94</ecNumber>
    </recommendedName>
    <alternativeName>
        <fullName evidence="7">NAD(P)(+)-dependent glycerol-3-phosphate dehydrogenase</fullName>
    </alternativeName>
    <alternativeName>
        <fullName evidence="7">NAD(P)H-dependent dihydroxyacetone-phosphate reductase</fullName>
    </alternativeName>
</protein>
<evidence type="ECO:0000256" key="7">
    <source>
        <dbReference type="HAMAP-Rule" id="MF_00394"/>
    </source>
</evidence>
<evidence type="ECO:0000256" key="1">
    <source>
        <dbReference type="ARBA" id="ARBA00011009"/>
    </source>
</evidence>
<feature type="binding site" evidence="7">
    <location>
        <position position="146"/>
    </location>
    <ligand>
        <name>NADPH</name>
        <dbReference type="ChEBI" id="CHEBI:57783"/>
    </ligand>
</feature>
<feature type="domain" description="Glycerol-3-phosphate dehydrogenase NAD-dependent N-terminal" evidence="10">
    <location>
        <begin position="13"/>
        <end position="166"/>
    </location>
</feature>
<feature type="binding site" evidence="7">
    <location>
        <position position="285"/>
    </location>
    <ligand>
        <name>NADPH</name>
        <dbReference type="ChEBI" id="CHEBI:57783"/>
    </ligand>
</feature>
<keyword evidence="7" id="KW-0547">Nucleotide-binding</keyword>
<evidence type="ECO:0000313" key="12">
    <source>
        <dbReference type="EMBL" id="GAA4650073.1"/>
    </source>
</evidence>
<keyword evidence="13" id="KW-1185">Reference proteome</keyword>
<keyword evidence="5 7" id="KW-0594">Phospholipid biosynthesis</keyword>
<comment type="catalytic activity">
    <reaction evidence="7">
        <text>sn-glycerol 3-phosphate + NAD(+) = dihydroxyacetone phosphate + NADH + H(+)</text>
        <dbReference type="Rhea" id="RHEA:11092"/>
        <dbReference type="ChEBI" id="CHEBI:15378"/>
        <dbReference type="ChEBI" id="CHEBI:57540"/>
        <dbReference type="ChEBI" id="CHEBI:57597"/>
        <dbReference type="ChEBI" id="CHEBI:57642"/>
        <dbReference type="ChEBI" id="CHEBI:57945"/>
        <dbReference type="EC" id="1.1.1.94"/>
    </reaction>
</comment>
<dbReference type="PIRSF" id="PIRSF000114">
    <property type="entry name" value="Glycerol-3-P_dh"/>
    <property type="match status" value="1"/>
</dbReference>
<comment type="catalytic activity">
    <reaction evidence="7 9">
        <text>sn-glycerol 3-phosphate + NADP(+) = dihydroxyacetone phosphate + NADPH + H(+)</text>
        <dbReference type="Rhea" id="RHEA:11096"/>
        <dbReference type="ChEBI" id="CHEBI:15378"/>
        <dbReference type="ChEBI" id="CHEBI:57597"/>
        <dbReference type="ChEBI" id="CHEBI:57642"/>
        <dbReference type="ChEBI" id="CHEBI:57783"/>
        <dbReference type="ChEBI" id="CHEBI:58349"/>
        <dbReference type="EC" id="1.1.1.94"/>
    </reaction>
</comment>
<dbReference type="NCBIfam" id="NF000942">
    <property type="entry name" value="PRK00094.1-4"/>
    <property type="match status" value="1"/>
</dbReference>
<comment type="caution">
    <text evidence="12">The sequence shown here is derived from an EMBL/GenBank/DDBJ whole genome shotgun (WGS) entry which is preliminary data.</text>
</comment>
<feature type="binding site" evidence="7">
    <location>
        <position position="197"/>
    </location>
    <ligand>
        <name>sn-glycerol 3-phosphate</name>
        <dbReference type="ChEBI" id="CHEBI:57597"/>
    </ligand>
</feature>
<evidence type="ECO:0000256" key="5">
    <source>
        <dbReference type="ARBA" id="ARBA00023209"/>
    </source>
</evidence>
<feature type="binding site" evidence="7">
    <location>
        <position position="114"/>
    </location>
    <ligand>
        <name>sn-glycerol 3-phosphate</name>
        <dbReference type="ChEBI" id="CHEBI:57597"/>
    </ligand>
</feature>
<evidence type="ECO:0000256" key="8">
    <source>
        <dbReference type="RuleBase" id="RU000437"/>
    </source>
</evidence>
<dbReference type="InterPro" id="IPR006168">
    <property type="entry name" value="G3P_DH_NAD-dep"/>
</dbReference>
<keyword evidence="4 7" id="KW-0443">Lipid metabolism</keyword>
<evidence type="ECO:0000259" key="10">
    <source>
        <dbReference type="Pfam" id="PF01210"/>
    </source>
</evidence>
<comment type="function">
    <text evidence="7">Catalyzes the reduction of the glycolytic intermediate dihydroxyacetone phosphate (DHAP) to sn-glycerol 3-phosphate (G3P), the key precursor for phospholipid synthesis.</text>
</comment>
<evidence type="ECO:0000256" key="4">
    <source>
        <dbReference type="ARBA" id="ARBA00023098"/>
    </source>
</evidence>
<feature type="binding site" evidence="7">
    <location>
        <position position="58"/>
    </location>
    <ligand>
        <name>NADPH</name>
        <dbReference type="ChEBI" id="CHEBI:57783"/>
    </ligand>
</feature>
<keyword evidence="2 7" id="KW-0444">Lipid biosynthesis</keyword>
<dbReference type="NCBIfam" id="NF000946">
    <property type="entry name" value="PRK00094.2-4"/>
    <property type="match status" value="1"/>
</dbReference>
<feature type="binding site" evidence="7">
    <location>
        <position position="261"/>
    </location>
    <ligand>
        <name>NADPH</name>
        <dbReference type="ChEBI" id="CHEBI:57783"/>
    </ligand>
</feature>
<comment type="similarity">
    <text evidence="1 7 8">Belongs to the NAD-dependent glycerol-3-phosphate dehydrogenase family.</text>
</comment>
<evidence type="ECO:0000256" key="3">
    <source>
        <dbReference type="ARBA" id="ARBA00023002"/>
    </source>
</evidence>
<feature type="binding site" evidence="7">
    <location>
        <position position="261"/>
    </location>
    <ligand>
        <name>sn-glycerol 3-phosphate</name>
        <dbReference type="ChEBI" id="CHEBI:57597"/>
    </ligand>
</feature>
<dbReference type="InterPro" id="IPR006109">
    <property type="entry name" value="G3P_DH_NAD-dep_C"/>
</dbReference>
<accession>A0ABP8V1F9</accession>
<dbReference type="InterPro" id="IPR008927">
    <property type="entry name" value="6-PGluconate_DH-like_C_sf"/>
</dbReference>
<feature type="binding site" evidence="7">
    <location>
        <position position="250"/>
    </location>
    <ligand>
        <name>sn-glycerol 3-phosphate</name>
        <dbReference type="ChEBI" id="CHEBI:57597"/>
    </ligand>
</feature>
<dbReference type="EC" id="1.1.1.94" evidence="7"/>
<gene>
    <name evidence="7" type="primary">gpsA</name>
    <name evidence="12" type="ORF">GCM10023116_23560</name>
</gene>
<feature type="binding site" evidence="7">
    <location>
        <position position="41"/>
    </location>
    <ligand>
        <name>NADPH</name>
        <dbReference type="ChEBI" id="CHEBI:57783"/>
    </ligand>
</feature>
<keyword evidence="7 8" id="KW-0520">NAD</keyword>
<evidence type="ECO:0000256" key="9">
    <source>
        <dbReference type="RuleBase" id="RU000439"/>
    </source>
</evidence>
<evidence type="ECO:0000256" key="6">
    <source>
        <dbReference type="ARBA" id="ARBA00023264"/>
    </source>
</evidence>
<feature type="binding site" evidence="7">
    <location>
        <position position="142"/>
    </location>
    <ligand>
        <name>sn-glycerol 3-phosphate</name>
        <dbReference type="ChEBI" id="CHEBI:57597"/>
    </ligand>
</feature>
<dbReference type="InterPro" id="IPR036291">
    <property type="entry name" value="NAD(P)-bd_dom_sf"/>
</dbReference>
<sequence length="345" mass="37362">MTEQNRATKKRRITVVGGGSFGTALADISATKGNHVRQWMRSAEQAEAMNTTHVNERYLPGFTINQNVVATSDLAFALESSDLVFVAIPSKAFREVVRSMKGLVDGKLLVSTTKGVEAETFDLMSEILHEELPGARIGVLSGPNLAKEIMAKCITATVIACEDDELCQTVQEVLHCDYFRVYANHDRYGVELGGALKNIYAIVSGLAEALGMGENTKSLLITRALAEMGRFAVTMGANPLTFLGLAGVGDLIVTCTSNLSRNFRVGYALGEGKSLEAAEKALGQVAEGINTLKLVKEKADEMGVYMPIATGLYEIIFNGHDIADIARTMMLREQKTDVEFILQQS</sequence>
<dbReference type="PANTHER" id="PTHR11728:SF1">
    <property type="entry name" value="GLYCEROL-3-PHOSPHATE DEHYDROGENASE [NAD(+)] 2, CHLOROPLASTIC"/>
    <property type="match status" value="1"/>
</dbReference>
<dbReference type="Pfam" id="PF01210">
    <property type="entry name" value="NAD_Gly3P_dh_N"/>
    <property type="match status" value="1"/>
</dbReference>
<keyword evidence="6 7" id="KW-1208">Phospholipid metabolism</keyword>
<dbReference type="EMBL" id="BAABFL010000358">
    <property type="protein sequence ID" value="GAA4650073.1"/>
    <property type="molecule type" value="Genomic_DNA"/>
</dbReference>
<feature type="binding site" evidence="7">
    <location>
        <position position="287"/>
    </location>
    <ligand>
        <name>NADPH</name>
        <dbReference type="ChEBI" id="CHEBI:57783"/>
    </ligand>
</feature>
<dbReference type="Pfam" id="PF07479">
    <property type="entry name" value="NAD_Gly3P_dh_C"/>
    <property type="match status" value="1"/>
</dbReference>
<dbReference type="Gene3D" id="1.10.1040.10">
    <property type="entry name" value="N-(1-d-carboxylethyl)-l-norvaline Dehydrogenase, domain 2"/>
    <property type="match status" value="1"/>
</dbReference>
<evidence type="ECO:0000256" key="2">
    <source>
        <dbReference type="ARBA" id="ARBA00022516"/>
    </source>
</evidence>
<dbReference type="SUPFAM" id="SSF48179">
    <property type="entry name" value="6-phosphogluconate dehydrogenase C-terminal domain-like"/>
    <property type="match status" value="1"/>
</dbReference>
<feature type="binding site" evidence="7">
    <location>
        <position position="262"/>
    </location>
    <ligand>
        <name>sn-glycerol 3-phosphate</name>
        <dbReference type="ChEBI" id="CHEBI:57597"/>
    </ligand>
</feature>
<comment type="subcellular location">
    <subcellularLocation>
        <location evidence="7">Cytoplasm</location>
    </subcellularLocation>
</comment>
<dbReference type="Proteomes" id="UP001500604">
    <property type="component" value="Unassembled WGS sequence"/>
</dbReference>
<comment type="pathway">
    <text evidence="7">Membrane lipid metabolism; glycerophospholipid metabolism.</text>
</comment>
<dbReference type="HAMAP" id="MF_00394">
    <property type="entry name" value="NAD_Glyc3P_dehydrog"/>
    <property type="match status" value="1"/>
</dbReference>
<evidence type="ECO:0000259" key="11">
    <source>
        <dbReference type="Pfam" id="PF07479"/>
    </source>
</evidence>
<organism evidence="12 13">
    <name type="scientific">Kistimonas scapharcae</name>
    <dbReference type="NCBI Taxonomy" id="1036133"/>
    <lineage>
        <taxon>Bacteria</taxon>
        <taxon>Pseudomonadati</taxon>
        <taxon>Pseudomonadota</taxon>
        <taxon>Gammaproteobacteria</taxon>
        <taxon>Oceanospirillales</taxon>
        <taxon>Endozoicomonadaceae</taxon>
        <taxon>Kistimonas</taxon>
    </lineage>
</organism>
<dbReference type="Gene3D" id="3.40.50.720">
    <property type="entry name" value="NAD(P)-binding Rossmann-like Domain"/>
    <property type="match status" value="1"/>
</dbReference>